<keyword evidence="4" id="KW-1185">Reference proteome</keyword>
<protein>
    <submittedName>
        <fullName evidence="3">Uncharacterized protein</fullName>
    </submittedName>
</protein>
<accession>A0A9Q9AXD6</accession>
<evidence type="ECO:0000313" key="3">
    <source>
        <dbReference type="EMBL" id="USW52391.1"/>
    </source>
</evidence>
<dbReference type="EMBL" id="CP099421">
    <property type="protein sequence ID" value="USW52391.1"/>
    <property type="molecule type" value="Genomic_DNA"/>
</dbReference>
<dbReference type="OrthoDB" id="5076485at2759"/>
<dbReference type="AlphaFoldDB" id="A0A9Q9AXD6"/>
<proteinExistence type="predicted"/>
<reference evidence="3" key="1">
    <citation type="submission" date="2022-06" db="EMBL/GenBank/DDBJ databases">
        <title>Complete genome sequences of two strains of the flax pathogen Septoria linicola.</title>
        <authorList>
            <person name="Lapalu N."/>
            <person name="Simon A."/>
            <person name="Demenou B."/>
            <person name="Paumier D."/>
            <person name="Guillot M.-P."/>
            <person name="Gout L."/>
            <person name="Valade R."/>
        </authorList>
    </citation>
    <scope>NUCLEOTIDE SEQUENCE</scope>
    <source>
        <strain evidence="3">SE15195</strain>
    </source>
</reference>
<keyword evidence="2" id="KW-0732">Signal</keyword>
<feature type="compositionally biased region" description="Low complexity" evidence="1">
    <location>
        <begin position="204"/>
        <end position="215"/>
    </location>
</feature>
<feature type="signal peptide" evidence="2">
    <location>
        <begin position="1"/>
        <end position="21"/>
    </location>
</feature>
<evidence type="ECO:0000313" key="4">
    <source>
        <dbReference type="Proteomes" id="UP001056384"/>
    </source>
</evidence>
<gene>
    <name evidence="3" type="ORF">Slin15195_G057100</name>
</gene>
<dbReference type="Proteomes" id="UP001056384">
    <property type="component" value="Chromosome 4"/>
</dbReference>
<feature type="compositionally biased region" description="Polar residues" evidence="1">
    <location>
        <begin position="184"/>
        <end position="197"/>
    </location>
</feature>
<evidence type="ECO:0000256" key="1">
    <source>
        <dbReference type="SAM" id="MobiDB-lite"/>
    </source>
</evidence>
<feature type="region of interest" description="Disordered" evidence="1">
    <location>
        <begin position="184"/>
        <end position="215"/>
    </location>
</feature>
<sequence>MQSLSSKCAVALTSLVVSASALNGIVAPGNITADKKFEVTFENGNDDEYRVYLAAALAGVNGPTCYLVNSTTLSSPISNLTIPASVGPSADYYSIAIADLTTGQGATYSNRFNLSGATGNYSDYENDLKGSPFWSANDLPCSAYECARECAMDSYPEDLTETEAYNTMKDCILECDGVTPAASQTKPALASSTSTSGGDKDASSTESADSSEASDSAANRNVVFAGAAAAGFGALAFLL</sequence>
<organism evidence="3 4">
    <name type="scientific">Septoria linicola</name>
    <dbReference type="NCBI Taxonomy" id="215465"/>
    <lineage>
        <taxon>Eukaryota</taxon>
        <taxon>Fungi</taxon>
        <taxon>Dikarya</taxon>
        <taxon>Ascomycota</taxon>
        <taxon>Pezizomycotina</taxon>
        <taxon>Dothideomycetes</taxon>
        <taxon>Dothideomycetidae</taxon>
        <taxon>Mycosphaerellales</taxon>
        <taxon>Mycosphaerellaceae</taxon>
        <taxon>Septoria</taxon>
    </lineage>
</organism>
<feature type="chain" id="PRO_5040276222" evidence="2">
    <location>
        <begin position="22"/>
        <end position="239"/>
    </location>
</feature>
<evidence type="ECO:0000256" key="2">
    <source>
        <dbReference type="SAM" id="SignalP"/>
    </source>
</evidence>
<name>A0A9Q9AXD6_9PEZI</name>